<dbReference type="EMBL" id="CP012673">
    <property type="protein sequence ID" value="AUX44770.1"/>
    <property type="molecule type" value="Genomic_DNA"/>
</dbReference>
<dbReference type="InterPro" id="IPR006059">
    <property type="entry name" value="SBP"/>
</dbReference>
<evidence type="ECO:0000256" key="2">
    <source>
        <dbReference type="ARBA" id="ARBA00008520"/>
    </source>
</evidence>
<comment type="subcellular location">
    <subcellularLocation>
        <location evidence="1">Periplasm</location>
    </subcellularLocation>
</comment>
<dbReference type="GO" id="GO:0042597">
    <property type="term" value="C:periplasmic space"/>
    <property type="evidence" value="ECO:0007669"/>
    <property type="project" value="UniProtKB-SubCell"/>
</dbReference>
<evidence type="ECO:0000256" key="1">
    <source>
        <dbReference type="ARBA" id="ARBA00004418"/>
    </source>
</evidence>
<evidence type="ECO:0000256" key="4">
    <source>
        <dbReference type="ARBA" id="ARBA00022729"/>
    </source>
</evidence>
<accession>A0A2L0EZQ1</accession>
<dbReference type="Proteomes" id="UP000238348">
    <property type="component" value="Chromosome"/>
</dbReference>
<keyword evidence="4" id="KW-0732">Signal</keyword>
<dbReference type="PANTHER" id="PTHR43649">
    <property type="entry name" value="ARABINOSE-BINDING PROTEIN-RELATED"/>
    <property type="match status" value="1"/>
</dbReference>
<dbReference type="Gene3D" id="3.40.190.10">
    <property type="entry name" value="Periplasmic binding protein-like II"/>
    <property type="match status" value="2"/>
</dbReference>
<dbReference type="AlphaFoldDB" id="A0A2L0EZQ1"/>
<evidence type="ECO:0000313" key="5">
    <source>
        <dbReference type="EMBL" id="AUX44770.1"/>
    </source>
</evidence>
<keyword evidence="3" id="KW-0813">Transport</keyword>
<dbReference type="RefSeq" id="WP_104983243.1">
    <property type="nucleotide sequence ID" value="NZ_CP012673.1"/>
</dbReference>
<reference evidence="5 6" key="1">
    <citation type="submission" date="2015-09" db="EMBL/GenBank/DDBJ databases">
        <title>Sorangium comparison.</title>
        <authorList>
            <person name="Zaburannyi N."/>
            <person name="Bunk B."/>
            <person name="Overmann J."/>
            <person name="Mueller R."/>
        </authorList>
    </citation>
    <scope>NUCLEOTIDE SEQUENCE [LARGE SCALE GENOMIC DNA]</scope>
    <source>
        <strain evidence="5 6">So ce26</strain>
    </source>
</reference>
<name>A0A2L0EZQ1_SORCE</name>
<dbReference type="CDD" id="cd14750">
    <property type="entry name" value="PBP2_TMBP"/>
    <property type="match status" value="1"/>
</dbReference>
<dbReference type="Pfam" id="PF01547">
    <property type="entry name" value="SBP_bac_1"/>
    <property type="match status" value="1"/>
</dbReference>
<dbReference type="OrthoDB" id="9808332at2"/>
<dbReference type="InterPro" id="IPR050490">
    <property type="entry name" value="Bact_solute-bd_prot1"/>
</dbReference>
<organism evidence="5 6">
    <name type="scientific">Sorangium cellulosum</name>
    <name type="common">Polyangium cellulosum</name>
    <dbReference type="NCBI Taxonomy" id="56"/>
    <lineage>
        <taxon>Bacteria</taxon>
        <taxon>Pseudomonadati</taxon>
        <taxon>Myxococcota</taxon>
        <taxon>Polyangia</taxon>
        <taxon>Polyangiales</taxon>
        <taxon>Polyangiaceae</taxon>
        <taxon>Sorangium</taxon>
    </lineage>
</organism>
<dbReference type="PANTHER" id="PTHR43649:SF34">
    <property type="entry name" value="ABC TRANSPORTER PERIPLASMIC-BINDING PROTEIN YCJN-RELATED"/>
    <property type="match status" value="1"/>
</dbReference>
<evidence type="ECO:0000313" key="6">
    <source>
        <dbReference type="Proteomes" id="UP000238348"/>
    </source>
</evidence>
<dbReference type="PROSITE" id="PS51257">
    <property type="entry name" value="PROKAR_LIPOPROTEIN"/>
    <property type="match status" value="1"/>
</dbReference>
<protein>
    <submittedName>
        <fullName evidence="5">ABC transporter substrate-binding protein</fullName>
    </submittedName>
</protein>
<comment type="similarity">
    <text evidence="2">Belongs to the bacterial solute-binding protein 1 family.</text>
</comment>
<dbReference type="SUPFAM" id="SSF53850">
    <property type="entry name" value="Periplasmic binding protein-like II"/>
    <property type="match status" value="1"/>
</dbReference>
<evidence type="ECO:0000256" key="3">
    <source>
        <dbReference type="ARBA" id="ARBA00022448"/>
    </source>
</evidence>
<gene>
    <name evidence="5" type="ORF">SOCE26_062380</name>
</gene>
<proteinExistence type="inferred from homology"/>
<sequence length="469" mass="50797">MDITRQHDLRAWRTIALLLFVVGLCACQGDKKPPAGESRPGAAATATSKPAVAEAPGDTAIKAQPPAVPNAAEAKKFSGAKLKYYSESVGVGAELDRVLIKQFNQDTGIEVALIPRPKDATETYSVYQRLFQGQSADIDVLMLDVIWPGAFAQNLLDLREKLGEAAKQHVESIVQNNTVDGKLVAMPWFTDFGLLYYRTDLLEKYGYSKPPETWDELEQMAKKIQDGERASSPNFLGFVWQGKAYEGLTCNALEWIASHGGGAIIEDGKITVNNPGAQKALARAKGWVGTISSAGVTSYEEEDARNTFQGGNAAFMRNWPYAYAAGNADKSPIKGKFGVAPLPHEPGQKSAGAVGGWQLAVSKFSAQKDAAIELVRYLTSPEAQKFRATAGSFIPTVRSVQEDPDVVKSMPFLSRAKDIALVPRPSNSTGARYNEASIAFFQGVSQVLQGKDPKEVLGQVEQRLTRALR</sequence>